<feature type="coiled-coil region" evidence="1">
    <location>
        <begin position="19"/>
        <end position="63"/>
    </location>
</feature>
<keyword evidence="3" id="KW-1185">Reference proteome</keyword>
<dbReference type="Proteomes" id="UP000179524">
    <property type="component" value="Unassembled WGS sequence"/>
</dbReference>
<proteinExistence type="predicted"/>
<organism evidence="2 3">
    <name type="scientific">Anaerobacillus alkalilacustris</name>
    <dbReference type="NCBI Taxonomy" id="393763"/>
    <lineage>
        <taxon>Bacteria</taxon>
        <taxon>Bacillati</taxon>
        <taxon>Bacillota</taxon>
        <taxon>Bacilli</taxon>
        <taxon>Bacillales</taxon>
        <taxon>Bacillaceae</taxon>
        <taxon>Anaerobacillus</taxon>
    </lineage>
</organism>
<evidence type="ECO:0000313" key="3">
    <source>
        <dbReference type="Proteomes" id="UP000179524"/>
    </source>
</evidence>
<keyword evidence="1" id="KW-0175">Coiled coil</keyword>
<dbReference type="EMBL" id="MLQR01000030">
    <property type="protein sequence ID" value="OIJ12681.1"/>
    <property type="molecule type" value="Genomic_DNA"/>
</dbReference>
<comment type="caution">
    <text evidence="2">The sequence shown here is derived from an EMBL/GenBank/DDBJ whole genome shotgun (WGS) entry which is preliminary data.</text>
</comment>
<name>A0A1S2LJT2_9BACI</name>
<reference evidence="2 3" key="1">
    <citation type="submission" date="2016-10" db="EMBL/GenBank/DDBJ databases">
        <title>Draft genome sequences of four alkaliphilic bacteria belonging to the Anaerobacillus genus.</title>
        <authorList>
            <person name="Bassil N.M."/>
            <person name="Lloyd J.R."/>
        </authorList>
    </citation>
    <scope>NUCLEOTIDE SEQUENCE [LARGE SCALE GENOMIC DNA]</scope>
    <source>
        <strain evidence="2 3">DSM 18345</strain>
    </source>
</reference>
<gene>
    <name evidence="2" type="ORF">BKP37_12830</name>
</gene>
<evidence type="ECO:0000313" key="2">
    <source>
        <dbReference type="EMBL" id="OIJ12681.1"/>
    </source>
</evidence>
<evidence type="ECO:0000256" key="1">
    <source>
        <dbReference type="SAM" id="Coils"/>
    </source>
</evidence>
<accession>A0A1S2LJT2</accession>
<sequence length="77" mass="9215">MIGECSELDKVNILMDETHEHCQLKIEKLYQENKHLKRANSKLKNESKELRRLIHKLKQNKQKNHYKNGKRGTKFNG</sequence>
<dbReference type="AlphaFoldDB" id="A0A1S2LJT2"/>
<protein>
    <submittedName>
        <fullName evidence="2">Uncharacterized protein</fullName>
    </submittedName>
</protein>